<dbReference type="AlphaFoldDB" id="A0AAD7U678"/>
<dbReference type="Pfam" id="PF00504">
    <property type="entry name" value="Chloroa_b-bind"/>
    <property type="match status" value="1"/>
</dbReference>
<feature type="binding site" evidence="7">
    <location>
        <position position="201"/>
    </location>
    <ligand>
        <name>chlorophyll a</name>
        <dbReference type="ChEBI" id="CHEBI:58416"/>
        <label>1</label>
    </ligand>
</feature>
<dbReference type="InterPro" id="IPR001344">
    <property type="entry name" value="Chloro_AB-bd_pln"/>
</dbReference>
<evidence type="ECO:0000313" key="10">
    <source>
        <dbReference type="Proteomes" id="UP001230188"/>
    </source>
</evidence>
<feature type="binding site" evidence="7">
    <location>
        <position position="198"/>
    </location>
    <ligand>
        <name>chlorophyll a</name>
        <dbReference type="ChEBI" id="CHEBI:58416"/>
        <label>1</label>
    </ligand>
</feature>
<dbReference type="GO" id="GO:0009765">
    <property type="term" value="P:photosynthesis, light harvesting"/>
    <property type="evidence" value="ECO:0007669"/>
    <property type="project" value="InterPro"/>
</dbReference>
<evidence type="ECO:0000256" key="6">
    <source>
        <dbReference type="ARBA" id="ARBA00022640"/>
    </source>
</evidence>
<accession>A0AAD7U678</accession>
<gene>
    <name evidence="9" type="ORF">CTAYLR_001686</name>
</gene>
<keyword evidence="10" id="KW-1185">Reference proteome</keyword>
<keyword evidence="8" id="KW-0732">Signal</keyword>
<dbReference type="GO" id="GO:0016020">
    <property type="term" value="C:membrane"/>
    <property type="evidence" value="ECO:0007669"/>
    <property type="project" value="InterPro"/>
</dbReference>
<evidence type="ECO:0000256" key="2">
    <source>
        <dbReference type="ARBA" id="ARBA00004229"/>
    </source>
</evidence>
<feature type="binding site" evidence="7">
    <location>
        <position position="203"/>
    </location>
    <ligand>
        <name>chlorophyll a</name>
        <dbReference type="ChEBI" id="CHEBI:58416"/>
        <label>1</label>
    </ligand>
</feature>
<dbReference type="EMBL" id="JAQMWT010000670">
    <property type="protein sequence ID" value="KAJ8598570.1"/>
    <property type="molecule type" value="Genomic_DNA"/>
</dbReference>
<comment type="subcellular location">
    <subcellularLocation>
        <location evidence="2">Plastid</location>
        <location evidence="2">Chloroplast</location>
    </subcellularLocation>
</comment>
<keyword evidence="4" id="KW-0150">Chloroplast</keyword>
<dbReference type="GO" id="GO:0016168">
    <property type="term" value="F:chlorophyll binding"/>
    <property type="evidence" value="ECO:0007669"/>
    <property type="project" value="UniProtKB-KW"/>
</dbReference>
<evidence type="ECO:0000256" key="5">
    <source>
        <dbReference type="ARBA" id="ARBA00022531"/>
    </source>
</evidence>
<evidence type="ECO:0000256" key="4">
    <source>
        <dbReference type="ARBA" id="ARBA00022528"/>
    </source>
</evidence>
<evidence type="ECO:0000313" key="9">
    <source>
        <dbReference type="EMBL" id="KAJ8598570.1"/>
    </source>
</evidence>
<dbReference type="InterPro" id="IPR022796">
    <property type="entry name" value="Chloroa_b-bind"/>
</dbReference>
<evidence type="ECO:0000256" key="1">
    <source>
        <dbReference type="ARBA" id="ARBA00004022"/>
    </source>
</evidence>
<proteinExistence type="inferred from homology"/>
<keyword evidence="7" id="KW-0157">Chromophore</keyword>
<keyword evidence="7" id="KW-0148">Chlorophyll</keyword>
<comment type="function">
    <text evidence="1">The light-harvesting complex (LHC) functions as a light receptor, it captures and delivers excitation energy to photosystems with which it is closely associated. Energy is transferred from the carotenoid and chlorophyll C (or B) to chlorophyll A and the photosynthetic reaction centers where it is used to synthesize ATP and reducing power.</text>
</comment>
<dbReference type="Proteomes" id="UP001230188">
    <property type="component" value="Unassembled WGS sequence"/>
</dbReference>
<sequence length="229" mass="24382">MTWLIALIASSVAFAPVGKSPPKGVLRGEQEPMDLSLEEMFEVFEAAEKEQGLFDEMEGSSAPLPSFDPLQLRKFGSDRTLRWYRAAELKHGRVAMAATVGWIANEIGICFPGQVASGVAFKDLGKGLDAWTALPDAGKLQIVGFVGILEWLGETAKPHPMNGGIPGVVPLPAGRLWDPLGTLDALSAETKATKRLAELNNGRLAMVAATAFLAADLVPGSIPGLPHNW</sequence>
<dbReference type="PANTHER" id="PTHR21649">
    <property type="entry name" value="CHLOROPHYLL A/B BINDING PROTEIN"/>
    <property type="match status" value="1"/>
</dbReference>
<evidence type="ECO:0000256" key="3">
    <source>
        <dbReference type="ARBA" id="ARBA00005933"/>
    </source>
</evidence>
<protein>
    <submittedName>
        <fullName evidence="9">Uncharacterized protein</fullName>
    </submittedName>
</protein>
<name>A0AAD7U678_9STRA</name>
<feature type="signal peptide" evidence="8">
    <location>
        <begin position="1"/>
        <end position="19"/>
    </location>
</feature>
<keyword evidence="6" id="KW-0934">Plastid</keyword>
<evidence type="ECO:0000256" key="7">
    <source>
        <dbReference type="PIRSR" id="PIRSR601344-1"/>
    </source>
</evidence>
<dbReference type="Gene3D" id="1.10.3460.10">
    <property type="entry name" value="Chlorophyll a/b binding protein domain"/>
    <property type="match status" value="1"/>
</dbReference>
<evidence type="ECO:0000256" key="8">
    <source>
        <dbReference type="SAM" id="SignalP"/>
    </source>
</evidence>
<comment type="caution">
    <text evidence="9">The sequence shown here is derived from an EMBL/GenBank/DDBJ whole genome shotgun (WGS) entry which is preliminary data.</text>
</comment>
<dbReference type="SUPFAM" id="SSF103511">
    <property type="entry name" value="Chlorophyll a-b binding protein"/>
    <property type="match status" value="1"/>
</dbReference>
<reference evidence="9" key="1">
    <citation type="submission" date="2023-01" db="EMBL/GenBank/DDBJ databases">
        <title>Metagenome sequencing of chrysophaentin producing Chrysophaeum taylorii.</title>
        <authorList>
            <person name="Davison J."/>
            <person name="Bewley C."/>
        </authorList>
    </citation>
    <scope>NUCLEOTIDE SEQUENCE</scope>
    <source>
        <strain evidence="9">NIES-1699</strain>
    </source>
</reference>
<organism evidence="9 10">
    <name type="scientific">Chrysophaeum taylorii</name>
    <dbReference type="NCBI Taxonomy" id="2483200"/>
    <lineage>
        <taxon>Eukaryota</taxon>
        <taxon>Sar</taxon>
        <taxon>Stramenopiles</taxon>
        <taxon>Ochrophyta</taxon>
        <taxon>Pelagophyceae</taxon>
        <taxon>Pelagomonadales</taxon>
        <taxon>Pelagomonadaceae</taxon>
        <taxon>Chrysophaeum</taxon>
    </lineage>
</organism>
<comment type="similarity">
    <text evidence="3">Belongs to the fucoxanthin chlorophyll protein family.</text>
</comment>
<feature type="binding site" description="axial binding residue" evidence="7">
    <location>
        <position position="93"/>
    </location>
    <ligand>
        <name>chlorophyll b</name>
        <dbReference type="ChEBI" id="CHEBI:61721"/>
        <label>1</label>
    </ligand>
    <ligandPart>
        <name>Mg</name>
        <dbReference type="ChEBI" id="CHEBI:25107"/>
    </ligandPart>
</feature>
<feature type="binding site" evidence="7">
    <location>
        <position position="88"/>
    </location>
    <ligand>
        <name>chlorophyll a</name>
        <dbReference type="ChEBI" id="CHEBI:58416"/>
        <label>1</label>
    </ligand>
</feature>
<keyword evidence="5" id="KW-0602">Photosynthesis</keyword>
<feature type="binding site" evidence="7">
    <location>
        <position position="91"/>
    </location>
    <ligand>
        <name>chlorophyll a</name>
        <dbReference type="ChEBI" id="CHEBI:58416"/>
        <label>1</label>
    </ligand>
</feature>
<dbReference type="GO" id="GO:0009507">
    <property type="term" value="C:chloroplast"/>
    <property type="evidence" value="ECO:0007669"/>
    <property type="project" value="UniProtKB-SubCell"/>
</dbReference>
<feature type="chain" id="PRO_5042192512" evidence="8">
    <location>
        <begin position="20"/>
        <end position="229"/>
    </location>
</feature>